<feature type="signal peptide" evidence="12">
    <location>
        <begin position="1"/>
        <end position="28"/>
    </location>
</feature>
<evidence type="ECO:0000256" key="5">
    <source>
        <dbReference type="ARBA" id="ARBA00022679"/>
    </source>
</evidence>
<dbReference type="EMBL" id="FNPZ01000001">
    <property type="protein sequence ID" value="SDY50838.1"/>
    <property type="molecule type" value="Genomic_DNA"/>
</dbReference>
<dbReference type="Pfam" id="PF09084">
    <property type="entry name" value="NMT1"/>
    <property type="match status" value="1"/>
</dbReference>
<protein>
    <recommendedName>
        <fullName evidence="10">Thiamine pyrimidine synthase</fullName>
    </recommendedName>
</protein>
<organism evidence="14 15">
    <name type="scientific">Herbiconiux ginsengi</name>
    <dbReference type="NCBI Taxonomy" id="381665"/>
    <lineage>
        <taxon>Bacteria</taxon>
        <taxon>Bacillati</taxon>
        <taxon>Actinomycetota</taxon>
        <taxon>Actinomycetes</taxon>
        <taxon>Micrococcales</taxon>
        <taxon>Microbacteriaceae</taxon>
        <taxon>Herbiconiux</taxon>
    </lineage>
</organism>
<dbReference type="STRING" id="381665.SAMN05216554_0539"/>
<evidence type="ECO:0000256" key="3">
    <source>
        <dbReference type="ARBA" id="ARBA00009406"/>
    </source>
</evidence>
<reference evidence="14 15" key="1">
    <citation type="submission" date="2016-10" db="EMBL/GenBank/DDBJ databases">
        <authorList>
            <person name="de Groot N.N."/>
        </authorList>
    </citation>
    <scope>NUCLEOTIDE SEQUENCE [LARGE SCALE GENOMIC DNA]</scope>
    <source>
        <strain evidence="14 15">CGMCC 4.3491</strain>
    </source>
</reference>
<feature type="domain" description="SsuA/THI5-like" evidence="13">
    <location>
        <begin position="60"/>
        <end position="270"/>
    </location>
</feature>
<evidence type="ECO:0000256" key="12">
    <source>
        <dbReference type="SAM" id="SignalP"/>
    </source>
</evidence>
<dbReference type="PROSITE" id="PS51318">
    <property type="entry name" value="TAT"/>
    <property type="match status" value="1"/>
</dbReference>
<evidence type="ECO:0000256" key="11">
    <source>
        <dbReference type="ARBA" id="ARBA00048179"/>
    </source>
</evidence>
<comment type="subunit">
    <text evidence="4">Homodimer.</text>
</comment>
<dbReference type="RefSeq" id="WP_092548365.1">
    <property type="nucleotide sequence ID" value="NZ_FNPZ01000001.1"/>
</dbReference>
<name>A0A1H3KGT8_9MICO</name>
<dbReference type="AlphaFoldDB" id="A0A1H3KGT8"/>
<evidence type="ECO:0000313" key="14">
    <source>
        <dbReference type="EMBL" id="SDY50838.1"/>
    </source>
</evidence>
<evidence type="ECO:0000256" key="6">
    <source>
        <dbReference type="ARBA" id="ARBA00022723"/>
    </source>
</evidence>
<dbReference type="InterPro" id="IPR006311">
    <property type="entry name" value="TAT_signal"/>
</dbReference>
<keyword evidence="8" id="KW-0784">Thiamine biosynthesis</keyword>
<dbReference type="GO" id="GO:0009228">
    <property type="term" value="P:thiamine biosynthetic process"/>
    <property type="evidence" value="ECO:0007669"/>
    <property type="project" value="UniProtKB-KW"/>
</dbReference>
<keyword evidence="7" id="KW-0663">Pyridoxal phosphate</keyword>
<gene>
    <name evidence="14" type="ORF">SAMN05216554_0539</name>
</gene>
<keyword evidence="15" id="KW-1185">Reference proteome</keyword>
<comment type="similarity">
    <text evidence="3">Belongs to the NMT1/THI5 family.</text>
</comment>
<dbReference type="PANTHER" id="PTHR31528:SF1">
    <property type="entry name" value="4-AMINO-5-HYDROXYMETHYL-2-METHYLPYRIMIDINE PHOSPHATE SYNTHASE THI11-RELATED"/>
    <property type="match status" value="1"/>
</dbReference>
<dbReference type="SUPFAM" id="SSF53850">
    <property type="entry name" value="Periplasmic binding protein-like II"/>
    <property type="match status" value="1"/>
</dbReference>
<dbReference type="PANTHER" id="PTHR31528">
    <property type="entry name" value="4-AMINO-5-HYDROXYMETHYL-2-METHYLPYRIMIDINE PHOSPHATE SYNTHASE THI11-RELATED"/>
    <property type="match status" value="1"/>
</dbReference>
<comment type="function">
    <text evidence="1">Responsible for the formation of the pyrimidine heterocycle in the thiamine biosynthesis pathway. Catalyzes the formation of hydroxymethylpyrimidine phosphate (HMP-P) from histidine and pyridoxal phosphate (PLP). The protein uses PLP and the active site histidine to form HMP-P, generating an inactive enzyme. The enzyme can only undergo a single turnover, which suggests it is a suicide enzyme.</text>
</comment>
<comment type="pathway">
    <text evidence="2">Cofactor biosynthesis; thiamine diphosphate biosynthesis.</text>
</comment>
<dbReference type="GO" id="GO:0016740">
    <property type="term" value="F:transferase activity"/>
    <property type="evidence" value="ECO:0007669"/>
    <property type="project" value="UniProtKB-KW"/>
</dbReference>
<evidence type="ECO:0000256" key="9">
    <source>
        <dbReference type="ARBA" id="ARBA00023004"/>
    </source>
</evidence>
<evidence type="ECO:0000256" key="8">
    <source>
        <dbReference type="ARBA" id="ARBA00022977"/>
    </source>
</evidence>
<comment type="catalytic activity">
    <reaction evidence="11">
        <text>N(6)-(pyridoxal phosphate)-L-lysyl-[4-amino-5-hydroxymethyl-2-methylpyrimidine phosphate synthase] + L-histidyl-[4-amino-5-hydroxymethyl-2-methylpyrimidine phosphate synthase] + 2 Fe(3+) + 4 H2O = L-lysyl-[4-amino-5-hydroxymethyl-2-methylpyrimidine phosphate synthase] + (2S)-2-amino-5-hydroxy-4-oxopentanoyl-[4-amino-5-hydroxymethyl-2-methylpyrimidine phosphate synthase] + 4-amino-2-methyl-5-(phosphooxymethyl)pyrimidine + 3-oxopropanoate + 2 Fe(2+) + 2 H(+)</text>
        <dbReference type="Rhea" id="RHEA:65756"/>
        <dbReference type="Rhea" id="RHEA-COMP:16892"/>
        <dbReference type="Rhea" id="RHEA-COMP:16893"/>
        <dbReference type="Rhea" id="RHEA-COMP:16894"/>
        <dbReference type="Rhea" id="RHEA-COMP:16895"/>
        <dbReference type="ChEBI" id="CHEBI:15377"/>
        <dbReference type="ChEBI" id="CHEBI:15378"/>
        <dbReference type="ChEBI" id="CHEBI:29033"/>
        <dbReference type="ChEBI" id="CHEBI:29034"/>
        <dbReference type="ChEBI" id="CHEBI:29969"/>
        <dbReference type="ChEBI" id="CHEBI:29979"/>
        <dbReference type="ChEBI" id="CHEBI:33190"/>
        <dbReference type="ChEBI" id="CHEBI:58354"/>
        <dbReference type="ChEBI" id="CHEBI:143915"/>
        <dbReference type="ChEBI" id="CHEBI:157692"/>
    </reaction>
    <physiologicalReaction direction="left-to-right" evidence="11">
        <dbReference type="Rhea" id="RHEA:65757"/>
    </physiologicalReaction>
</comment>
<evidence type="ECO:0000259" key="13">
    <source>
        <dbReference type="Pfam" id="PF09084"/>
    </source>
</evidence>
<keyword evidence="6" id="KW-0479">Metal-binding</keyword>
<keyword evidence="5" id="KW-0808">Transferase</keyword>
<evidence type="ECO:0000256" key="1">
    <source>
        <dbReference type="ARBA" id="ARBA00003469"/>
    </source>
</evidence>
<accession>A0A1H3KGT8</accession>
<dbReference type="Proteomes" id="UP000198891">
    <property type="component" value="Unassembled WGS sequence"/>
</dbReference>
<evidence type="ECO:0000256" key="4">
    <source>
        <dbReference type="ARBA" id="ARBA00011738"/>
    </source>
</evidence>
<dbReference type="InterPro" id="IPR027939">
    <property type="entry name" value="NMT1/THI5"/>
</dbReference>
<dbReference type="InterPro" id="IPR015168">
    <property type="entry name" value="SsuA/THI5"/>
</dbReference>
<evidence type="ECO:0000313" key="15">
    <source>
        <dbReference type="Proteomes" id="UP000198891"/>
    </source>
</evidence>
<keyword evidence="9" id="KW-0408">Iron</keyword>
<proteinExistence type="inferred from homology"/>
<evidence type="ECO:0000256" key="7">
    <source>
        <dbReference type="ARBA" id="ARBA00022898"/>
    </source>
</evidence>
<dbReference type="Gene3D" id="3.40.190.10">
    <property type="entry name" value="Periplasmic binding protein-like II"/>
    <property type="match status" value="2"/>
</dbReference>
<dbReference type="PROSITE" id="PS51257">
    <property type="entry name" value="PROKAR_LIPOPROTEIN"/>
    <property type="match status" value="1"/>
</dbReference>
<dbReference type="GO" id="GO:0046872">
    <property type="term" value="F:metal ion binding"/>
    <property type="evidence" value="ECO:0007669"/>
    <property type="project" value="UniProtKB-KW"/>
</dbReference>
<evidence type="ECO:0000256" key="10">
    <source>
        <dbReference type="ARBA" id="ARBA00033171"/>
    </source>
</evidence>
<sequence>MTFRLTRRRSIRAAATATAFAASVALLAGCAASSSGDTADGGSDALTPLTLQTSWIPLVQFGGSYVADKEGYYEKNGVDVDILPGGPDVDSMAAVVSGQADIGMGNADTVARANEQGADLVIIAAGFQKNPLAILSSPDKPIADPKAMEGMKIGVPSGDEAAQDAIIAANDVDASKVTSVPVGFDVAPLVSGEVDGLWVFYSEQPIAYEEATGKEGTVFLTADYGLDVYAQVYAVKKETLEDPDKKAAIEGFLKGEIEGWQNYVADPTEAVDLTVNDYAKDGGLTIEEQTKQAELQMDLLVTDETKEHGLLWISDDGIQKNIATLASLGITGADESLFDTSLLEDVYAGKNTIE</sequence>
<evidence type="ECO:0000256" key="2">
    <source>
        <dbReference type="ARBA" id="ARBA00004948"/>
    </source>
</evidence>
<feature type="chain" id="PRO_5038662485" description="Thiamine pyrimidine synthase" evidence="12">
    <location>
        <begin position="29"/>
        <end position="354"/>
    </location>
</feature>
<dbReference type="OrthoDB" id="174578at2"/>
<keyword evidence="12" id="KW-0732">Signal</keyword>